<evidence type="ECO:0000313" key="2">
    <source>
        <dbReference type="EMBL" id="NOU82621.1"/>
    </source>
</evidence>
<keyword evidence="3" id="KW-1185">Reference proteome</keyword>
<dbReference type="EMBL" id="WHOB01000083">
    <property type="protein sequence ID" value="NOU82621.1"/>
    <property type="molecule type" value="Genomic_DNA"/>
</dbReference>
<sequence length="96" mass="11153">MSDNDDLERRLSELLEDGEMEPDDRQAKEIRQISPKYEIRIQTTLDPIVEETRRYRKIAYELDSRYDKYVQRSEQISGPSSTGGHKNSTESGSGEQ</sequence>
<proteinExistence type="predicted"/>
<reference evidence="2 3" key="1">
    <citation type="submission" date="2019-10" db="EMBL/GenBank/DDBJ databases">
        <title>Description of Paenibacillus terricola sp. nov.</title>
        <authorList>
            <person name="Carlier A."/>
            <person name="Qi S."/>
        </authorList>
    </citation>
    <scope>NUCLEOTIDE SEQUENCE [LARGE SCALE GENOMIC DNA]</scope>
    <source>
        <strain evidence="2 3">LMG 31459</strain>
    </source>
</reference>
<feature type="region of interest" description="Disordered" evidence="1">
    <location>
        <begin position="67"/>
        <end position="96"/>
    </location>
</feature>
<comment type="caution">
    <text evidence="2">The sequence shown here is derived from an EMBL/GenBank/DDBJ whole genome shotgun (WGS) entry which is preliminary data.</text>
</comment>
<feature type="compositionally biased region" description="Polar residues" evidence="1">
    <location>
        <begin position="72"/>
        <end position="96"/>
    </location>
</feature>
<protein>
    <submittedName>
        <fullName evidence="2">Uncharacterized protein</fullName>
    </submittedName>
</protein>
<gene>
    <name evidence="2" type="ORF">GC101_27540</name>
</gene>
<evidence type="ECO:0000256" key="1">
    <source>
        <dbReference type="SAM" id="MobiDB-lite"/>
    </source>
</evidence>
<feature type="region of interest" description="Disordered" evidence="1">
    <location>
        <begin position="1"/>
        <end position="26"/>
    </location>
</feature>
<name>A0ABX1YRV3_9BACL</name>
<dbReference type="Proteomes" id="UP000596857">
    <property type="component" value="Unassembled WGS sequence"/>
</dbReference>
<organism evidence="2 3">
    <name type="scientific">Paenibacillus phytohabitans</name>
    <dbReference type="NCBI Taxonomy" id="2654978"/>
    <lineage>
        <taxon>Bacteria</taxon>
        <taxon>Bacillati</taxon>
        <taxon>Bacillota</taxon>
        <taxon>Bacilli</taxon>
        <taxon>Bacillales</taxon>
        <taxon>Paenibacillaceae</taxon>
        <taxon>Paenibacillus</taxon>
    </lineage>
</organism>
<evidence type="ECO:0000313" key="3">
    <source>
        <dbReference type="Proteomes" id="UP000596857"/>
    </source>
</evidence>
<accession>A0ABX1YRV3</accession>
<dbReference type="RefSeq" id="WP_171719938.1">
    <property type="nucleotide sequence ID" value="NZ_JBANBW010000024.1"/>
</dbReference>